<name>A0A397G6T0_9GLOM</name>
<dbReference type="OrthoDB" id="10261027at2759"/>
<comment type="caution">
    <text evidence="1">The sequence shown here is derived from an EMBL/GenBank/DDBJ whole genome shotgun (WGS) entry which is preliminary data.</text>
</comment>
<gene>
    <name evidence="1" type="ORF">Glove_853g8</name>
</gene>
<protein>
    <recommendedName>
        <fullName evidence="3">Protein kinase domain-containing protein</fullName>
    </recommendedName>
</protein>
<dbReference type="AlphaFoldDB" id="A0A397G6T0"/>
<reference evidence="1 2" key="1">
    <citation type="submission" date="2018-08" db="EMBL/GenBank/DDBJ databases">
        <title>Genome and evolution of the arbuscular mycorrhizal fungus Diversispora epigaea (formerly Glomus versiforme) and its bacterial endosymbionts.</title>
        <authorList>
            <person name="Sun X."/>
            <person name="Fei Z."/>
            <person name="Harrison M."/>
        </authorList>
    </citation>
    <scope>NUCLEOTIDE SEQUENCE [LARGE SCALE GENOMIC DNA]</scope>
    <source>
        <strain evidence="1 2">IT104</strain>
    </source>
</reference>
<dbReference type="SUPFAM" id="SSF56112">
    <property type="entry name" value="Protein kinase-like (PK-like)"/>
    <property type="match status" value="1"/>
</dbReference>
<dbReference type="EMBL" id="PQFF01000620">
    <property type="protein sequence ID" value="RHZ43820.1"/>
    <property type="molecule type" value="Genomic_DNA"/>
</dbReference>
<proteinExistence type="predicted"/>
<evidence type="ECO:0000313" key="1">
    <source>
        <dbReference type="EMBL" id="RHZ43820.1"/>
    </source>
</evidence>
<dbReference type="Proteomes" id="UP000266861">
    <property type="component" value="Unassembled WGS sequence"/>
</dbReference>
<dbReference type="InterPro" id="IPR011009">
    <property type="entry name" value="Kinase-like_dom_sf"/>
</dbReference>
<evidence type="ECO:0008006" key="3">
    <source>
        <dbReference type="Google" id="ProtNLM"/>
    </source>
</evidence>
<evidence type="ECO:0000313" key="2">
    <source>
        <dbReference type="Proteomes" id="UP000266861"/>
    </source>
</evidence>
<sequence>MGRVPFDNFYDIEYISKGGFSQIYKGTKINEYTKLKQDVVLKVLKLPIFLFFDNNFKIVAVISDLGFSRLVTVTVNSENSKNSKKPQIYGVIPCMAPTS</sequence>
<keyword evidence="2" id="KW-1185">Reference proteome</keyword>
<organism evidence="1 2">
    <name type="scientific">Diversispora epigaea</name>
    <dbReference type="NCBI Taxonomy" id="1348612"/>
    <lineage>
        <taxon>Eukaryota</taxon>
        <taxon>Fungi</taxon>
        <taxon>Fungi incertae sedis</taxon>
        <taxon>Mucoromycota</taxon>
        <taxon>Glomeromycotina</taxon>
        <taxon>Glomeromycetes</taxon>
        <taxon>Diversisporales</taxon>
        <taxon>Diversisporaceae</taxon>
        <taxon>Diversispora</taxon>
    </lineage>
</organism>
<accession>A0A397G6T0</accession>